<dbReference type="AlphaFoldDB" id="A0A4R6QPV8"/>
<dbReference type="InterPro" id="IPR050298">
    <property type="entry name" value="Gram-neg_bact_OMP"/>
</dbReference>
<evidence type="ECO:0000256" key="9">
    <source>
        <dbReference type="ARBA" id="ARBA00023136"/>
    </source>
</evidence>
<evidence type="ECO:0000256" key="11">
    <source>
        <dbReference type="SAM" id="SignalP"/>
    </source>
</evidence>
<keyword evidence="9" id="KW-0472">Membrane</keyword>
<dbReference type="GO" id="GO:0015288">
    <property type="term" value="F:porin activity"/>
    <property type="evidence" value="ECO:0007669"/>
    <property type="project" value="UniProtKB-KW"/>
</dbReference>
<keyword evidence="6 11" id="KW-0732">Signal</keyword>
<evidence type="ECO:0000313" key="13">
    <source>
        <dbReference type="EMBL" id="TDP71254.1"/>
    </source>
</evidence>
<evidence type="ECO:0000256" key="8">
    <source>
        <dbReference type="ARBA" id="ARBA00023114"/>
    </source>
</evidence>
<evidence type="ECO:0000256" key="1">
    <source>
        <dbReference type="ARBA" id="ARBA00004571"/>
    </source>
</evidence>
<comment type="caution">
    <text evidence="13">The sequence shown here is derived from an EMBL/GenBank/DDBJ whole genome shotgun (WGS) entry which is preliminary data.</text>
</comment>
<evidence type="ECO:0000256" key="2">
    <source>
        <dbReference type="ARBA" id="ARBA00011233"/>
    </source>
</evidence>
<evidence type="ECO:0000256" key="4">
    <source>
        <dbReference type="ARBA" id="ARBA00022452"/>
    </source>
</evidence>
<feature type="signal peptide" evidence="11">
    <location>
        <begin position="1"/>
        <end position="20"/>
    </location>
</feature>
<organism evidence="13 14">
    <name type="scientific">Roseateles toxinivorans</name>
    <dbReference type="NCBI Taxonomy" id="270368"/>
    <lineage>
        <taxon>Bacteria</taxon>
        <taxon>Pseudomonadati</taxon>
        <taxon>Pseudomonadota</taxon>
        <taxon>Betaproteobacteria</taxon>
        <taxon>Burkholderiales</taxon>
        <taxon>Sphaerotilaceae</taxon>
        <taxon>Roseateles</taxon>
    </lineage>
</organism>
<dbReference type="PANTHER" id="PTHR34501">
    <property type="entry name" value="PROTEIN YDDL-RELATED"/>
    <property type="match status" value="1"/>
</dbReference>
<evidence type="ECO:0000256" key="6">
    <source>
        <dbReference type="ARBA" id="ARBA00022729"/>
    </source>
</evidence>
<keyword evidence="8" id="KW-0626">Porin</keyword>
<feature type="chain" id="PRO_5020677620" evidence="11">
    <location>
        <begin position="21"/>
        <end position="326"/>
    </location>
</feature>
<proteinExistence type="predicted"/>
<evidence type="ECO:0000256" key="3">
    <source>
        <dbReference type="ARBA" id="ARBA00022448"/>
    </source>
</evidence>
<evidence type="ECO:0000256" key="5">
    <source>
        <dbReference type="ARBA" id="ARBA00022692"/>
    </source>
</evidence>
<evidence type="ECO:0000256" key="10">
    <source>
        <dbReference type="ARBA" id="ARBA00023237"/>
    </source>
</evidence>
<dbReference type="Pfam" id="PF13609">
    <property type="entry name" value="Porin_4"/>
    <property type="match status" value="1"/>
</dbReference>
<dbReference type="InParanoid" id="A0A4R6QPV8"/>
<feature type="domain" description="Porin" evidence="12">
    <location>
        <begin position="7"/>
        <end position="310"/>
    </location>
</feature>
<reference evidence="13 14" key="1">
    <citation type="submission" date="2019-03" db="EMBL/GenBank/DDBJ databases">
        <title>Genomic Encyclopedia of Type Strains, Phase IV (KMG-IV): sequencing the most valuable type-strain genomes for metagenomic binning, comparative biology and taxonomic classification.</title>
        <authorList>
            <person name="Goeker M."/>
        </authorList>
    </citation>
    <scope>NUCLEOTIDE SEQUENCE [LARGE SCALE GENOMIC DNA]</scope>
    <source>
        <strain evidence="13 14">DSM 16998</strain>
    </source>
</reference>
<dbReference type="Proteomes" id="UP000295361">
    <property type="component" value="Unassembled WGS sequence"/>
</dbReference>
<dbReference type="EMBL" id="SNXS01000003">
    <property type="protein sequence ID" value="TDP71254.1"/>
    <property type="molecule type" value="Genomic_DNA"/>
</dbReference>
<dbReference type="CDD" id="cd00342">
    <property type="entry name" value="gram_neg_porins"/>
    <property type="match status" value="1"/>
</dbReference>
<keyword evidence="10" id="KW-0998">Cell outer membrane</keyword>
<dbReference type="SUPFAM" id="SSF56935">
    <property type="entry name" value="Porins"/>
    <property type="match status" value="1"/>
</dbReference>
<comment type="subunit">
    <text evidence="2">Homotrimer.</text>
</comment>
<dbReference type="GO" id="GO:0046930">
    <property type="term" value="C:pore complex"/>
    <property type="evidence" value="ECO:0007669"/>
    <property type="project" value="UniProtKB-KW"/>
</dbReference>
<keyword evidence="5" id="KW-0812">Transmembrane</keyword>
<keyword evidence="7" id="KW-0406">Ion transport</keyword>
<keyword evidence="3" id="KW-0813">Transport</keyword>
<gene>
    <name evidence="13" type="ORF">DES47_103234</name>
</gene>
<protein>
    <submittedName>
        <fullName evidence="13">Putative porin</fullName>
    </submittedName>
</protein>
<dbReference type="InterPro" id="IPR033900">
    <property type="entry name" value="Gram_neg_porin_domain"/>
</dbReference>
<evidence type="ECO:0000259" key="12">
    <source>
        <dbReference type="Pfam" id="PF13609"/>
    </source>
</evidence>
<comment type="subcellular location">
    <subcellularLocation>
        <location evidence="1">Cell outer membrane</location>
        <topology evidence="1">Multi-pass membrane protein</topology>
    </subcellularLocation>
</comment>
<dbReference type="Gene3D" id="2.40.160.10">
    <property type="entry name" value="Porin"/>
    <property type="match status" value="1"/>
</dbReference>
<dbReference type="GO" id="GO:0006811">
    <property type="term" value="P:monoatomic ion transport"/>
    <property type="evidence" value="ECO:0007669"/>
    <property type="project" value="UniProtKB-KW"/>
</dbReference>
<evidence type="ECO:0000256" key="7">
    <source>
        <dbReference type="ARBA" id="ARBA00023065"/>
    </source>
</evidence>
<dbReference type="OrthoDB" id="6975458at2"/>
<name>A0A4R6QPV8_9BURK</name>
<dbReference type="FunCoup" id="A0A4R6QPV8">
    <property type="interactions" value="370"/>
</dbReference>
<dbReference type="InterPro" id="IPR023614">
    <property type="entry name" value="Porin_dom_sf"/>
</dbReference>
<keyword evidence="14" id="KW-1185">Reference proteome</keyword>
<keyword evidence="4" id="KW-1134">Transmembrane beta strand</keyword>
<dbReference type="GO" id="GO:0009279">
    <property type="term" value="C:cell outer membrane"/>
    <property type="evidence" value="ECO:0007669"/>
    <property type="project" value="UniProtKB-SubCell"/>
</dbReference>
<sequence>MMNIRLAVAAALLCCGAAQAQNSVKLYGLVDMSAGSTKNPGGKAVKGAESGKLSTSYFGLTGSEDLGDGLSAFFTLDSFLRADVGNSGRFNGDGFWARNAFVGLGHKDYGSVKLGRNTTPLFVTTLVYNAFGDSFGYSPSIRQYFTSGTVSGDSGWSDSVLYTSPKFGGFGFGLIVAAGEGAGGRNWGANAGYSEGAFSASAVFQKVAKDGSATVPMDDTKTWQLAMSYDLSVAKLFGQFGKVDNLSTKRDYRLTSLGASVPMGSGKWLAQYGLISPSTGAKRKTFSFGYDHLMSKRTDLYAVYMSDKIDGLSSGASYSLGIRHRF</sequence>
<evidence type="ECO:0000313" key="14">
    <source>
        <dbReference type="Proteomes" id="UP000295361"/>
    </source>
</evidence>
<dbReference type="PANTHER" id="PTHR34501:SF9">
    <property type="entry name" value="MAJOR OUTER MEMBRANE PROTEIN P.IA"/>
    <property type="match status" value="1"/>
</dbReference>
<dbReference type="RefSeq" id="WP_133701041.1">
    <property type="nucleotide sequence ID" value="NZ_SNXS01000003.1"/>
</dbReference>
<accession>A0A4R6QPV8</accession>